<evidence type="ECO:0000313" key="13">
    <source>
        <dbReference type="EMBL" id="JAI18005.1"/>
    </source>
</evidence>
<evidence type="ECO:0000256" key="6">
    <source>
        <dbReference type="ARBA" id="ARBA00022725"/>
    </source>
</evidence>
<feature type="transmembrane region" description="Helical" evidence="12">
    <location>
        <begin position="7"/>
        <end position="28"/>
    </location>
</feature>
<dbReference type="GO" id="GO:0005886">
    <property type="term" value="C:plasma membrane"/>
    <property type="evidence" value="ECO:0007669"/>
    <property type="project" value="UniProtKB-SubCell"/>
</dbReference>
<evidence type="ECO:0000256" key="4">
    <source>
        <dbReference type="ARBA" id="ARBA00022606"/>
    </source>
</evidence>
<protein>
    <submittedName>
        <fullName evidence="13">Sensory Neuron Membrane Protein</fullName>
    </submittedName>
</protein>
<keyword evidence="3" id="KW-1003">Cell membrane</keyword>
<dbReference type="AlphaFoldDB" id="A0A0K8TVA9"/>
<feature type="transmembrane region" description="Helical" evidence="12">
    <location>
        <begin position="468"/>
        <end position="489"/>
    </location>
</feature>
<keyword evidence="6" id="KW-0552">Olfaction</keyword>
<dbReference type="PANTHER" id="PTHR11923:SF69">
    <property type="entry name" value="SENSORY NEURON MEMBRANE PROTEIN 1"/>
    <property type="match status" value="1"/>
</dbReference>
<keyword evidence="5 12" id="KW-0812">Transmembrane</keyword>
<evidence type="ECO:0000256" key="3">
    <source>
        <dbReference type="ARBA" id="ARBA00022475"/>
    </source>
</evidence>
<dbReference type="PANTHER" id="PTHR11923">
    <property type="entry name" value="SCAVENGER RECEPTOR CLASS B TYPE-1 SR-B1"/>
    <property type="match status" value="1"/>
</dbReference>
<keyword evidence="4" id="KW-0716">Sensory transduction</keyword>
<evidence type="ECO:0000256" key="1">
    <source>
        <dbReference type="ARBA" id="ARBA00004651"/>
    </source>
</evidence>
<evidence type="ECO:0000256" key="9">
    <source>
        <dbReference type="ARBA" id="ARBA00023157"/>
    </source>
</evidence>
<dbReference type="InterPro" id="IPR002159">
    <property type="entry name" value="CD36_fam"/>
</dbReference>
<proteinExistence type="inferred from homology"/>
<evidence type="ECO:0000256" key="11">
    <source>
        <dbReference type="ARBA" id="ARBA00023180"/>
    </source>
</evidence>
<evidence type="ECO:0000256" key="12">
    <source>
        <dbReference type="SAM" id="Phobius"/>
    </source>
</evidence>
<evidence type="ECO:0000256" key="2">
    <source>
        <dbReference type="ARBA" id="ARBA00010532"/>
    </source>
</evidence>
<keyword evidence="7 12" id="KW-1133">Transmembrane helix</keyword>
<dbReference type="GO" id="GO:0007608">
    <property type="term" value="P:sensory perception of smell"/>
    <property type="evidence" value="ECO:0007669"/>
    <property type="project" value="UniProtKB-KW"/>
</dbReference>
<reference evidence="13" key="1">
    <citation type="journal article" date="2015" name="PLoS ONE">
        <title>The Peripheral Olfactory Repertoire of the Lightbrown Apple Moth, Epiphyas postvittana.</title>
        <authorList>
            <person name="Corcoran J.A."/>
            <person name="Jordan M.D."/>
            <person name="Thrimawithana A.H."/>
            <person name="Crowhurst R.N."/>
            <person name="Newcomb R.D."/>
        </authorList>
    </citation>
    <scope>NUCLEOTIDE SEQUENCE</scope>
</reference>
<keyword evidence="11" id="KW-0325">Glycoprotein</keyword>
<accession>A0A0K8TVA9</accession>
<comment type="subcellular location">
    <subcellularLocation>
        <location evidence="1">Cell membrane</location>
        <topology evidence="1">Multi-pass membrane protein</topology>
    </subcellularLocation>
</comment>
<dbReference type="GO" id="GO:0005044">
    <property type="term" value="F:scavenger receptor activity"/>
    <property type="evidence" value="ECO:0007669"/>
    <property type="project" value="TreeGrafter"/>
</dbReference>
<dbReference type="GO" id="GO:0005737">
    <property type="term" value="C:cytoplasm"/>
    <property type="evidence" value="ECO:0007669"/>
    <property type="project" value="TreeGrafter"/>
</dbReference>
<keyword evidence="9" id="KW-1015">Disulfide bond</keyword>
<organism evidence="13">
    <name type="scientific">Epiphyas postvittana</name>
    <name type="common">Light brown apple moth</name>
    <dbReference type="NCBI Taxonomy" id="65032"/>
    <lineage>
        <taxon>Eukaryota</taxon>
        <taxon>Metazoa</taxon>
        <taxon>Ecdysozoa</taxon>
        <taxon>Arthropoda</taxon>
        <taxon>Hexapoda</taxon>
        <taxon>Insecta</taxon>
        <taxon>Pterygota</taxon>
        <taxon>Neoptera</taxon>
        <taxon>Endopterygota</taxon>
        <taxon>Lepidoptera</taxon>
        <taxon>Glossata</taxon>
        <taxon>Ditrysia</taxon>
        <taxon>Tortricoidea</taxon>
        <taxon>Tortricidae</taxon>
        <taxon>Tortricinae</taxon>
        <taxon>Epiphyas</taxon>
    </lineage>
</organism>
<dbReference type="EMBL" id="GCVX01000225">
    <property type="protein sequence ID" value="JAI18005.1"/>
    <property type="molecule type" value="Transcribed_RNA"/>
</dbReference>
<keyword evidence="10" id="KW-0675">Receptor</keyword>
<name>A0A0K8TVA9_EPIPO</name>
<dbReference type="Pfam" id="PF01130">
    <property type="entry name" value="CD36"/>
    <property type="match status" value="1"/>
</dbReference>
<evidence type="ECO:0000256" key="7">
    <source>
        <dbReference type="ARBA" id="ARBA00022989"/>
    </source>
</evidence>
<evidence type="ECO:0000256" key="5">
    <source>
        <dbReference type="ARBA" id="ARBA00022692"/>
    </source>
</evidence>
<dbReference type="PRINTS" id="PR01609">
    <property type="entry name" value="CD36FAMILY"/>
</dbReference>
<sequence length="518" mass="58142">MIGKHSRLFFAISLGVLIVIVMIVSWGIPMVKNRQIQKNIQIDESGPMFERWRKMPIPLTFKVYVFNVLNAEGINNGEKPELEEKGPYVYKEYREKTVLGYGENDTIEYMLKKTFVFDQKESGQFTEDDEVTVINFTYMAAILQVQDMMPGLVGVINTALGDLFTNLTDPFLRVKVKDLFFDGVYLNCVSENSALALVCGKLKADKPPTMRPSEDGKGYYFSMFSHLNLTETGPYKMVRGTQNLKDLGHIVAYKGETVIKKWNDNYCGMLNGSDASIFPPVLDKPLERLYTFEPEVCRSLYASLVGKATIFNISTYYYEISEMALASKSANKENKCFCRKDWSASHDGCLLMGILNLEPCQGAPALASLPHFYLASEELLSYFAAGISPNKEKHNTYVYLDPVTGVVLKGTRRLQFNIELRQIPAAPQLARVPTGVFPLLWIDEGAEIPPEIQEELIQSHKLLGYVELSRWILLALAIIATLIGAFLVARSGALPMCARHTNSVSFVLTPNNNVNKGH</sequence>
<evidence type="ECO:0000256" key="8">
    <source>
        <dbReference type="ARBA" id="ARBA00023136"/>
    </source>
</evidence>
<keyword evidence="8 12" id="KW-0472">Membrane</keyword>
<comment type="similarity">
    <text evidence="2">Belongs to the CD36 family.</text>
</comment>
<evidence type="ECO:0000256" key="10">
    <source>
        <dbReference type="ARBA" id="ARBA00023170"/>
    </source>
</evidence>